<name>A0A1L7ANG5_9PROT</name>
<dbReference type="RefSeq" id="WP_075801012.1">
    <property type="nucleotide sequence ID" value="NZ_CP015585.1"/>
</dbReference>
<comment type="similarity">
    <text evidence="1">Belongs to the enoyl-CoA hydratase/isomerase family.</text>
</comment>
<dbReference type="Gene3D" id="3.90.226.10">
    <property type="entry name" value="2-enoyl-CoA Hydratase, Chain A, domain 1"/>
    <property type="match status" value="1"/>
</dbReference>
<evidence type="ECO:0008006" key="4">
    <source>
        <dbReference type="Google" id="ProtNLM"/>
    </source>
</evidence>
<dbReference type="Pfam" id="PF00378">
    <property type="entry name" value="ECH_1"/>
    <property type="match status" value="1"/>
</dbReference>
<proteinExistence type="inferred from homology"/>
<dbReference type="InterPro" id="IPR001753">
    <property type="entry name" value="Enoyl-CoA_hydra/iso"/>
</dbReference>
<dbReference type="SUPFAM" id="SSF52096">
    <property type="entry name" value="ClpP/crotonase"/>
    <property type="match status" value="1"/>
</dbReference>
<dbReference type="Gene3D" id="1.10.12.10">
    <property type="entry name" value="Lyase 2-enoyl-coa Hydratase, Chain A, domain 2"/>
    <property type="match status" value="1"/>
</dbReference>
<dbReference type="CDD" id="cd06558">
    <property type="entry name" value="crotonase-like"/>
    <property type="match status" value="1"/>
</dbReference>
<dbReference type="InterPro" id="IPR029045">
    <property type="entry name" value="ClpP/crotonase-like_dom_sf"/>
</dbReference>
<keyword evidence="2" id="KW-0614">Plasmid</keyword>
<protein>
    <recommendedName>
        <fullName evidence="4">Enoyl-CoA hydratase</fullName>
    </recommendedName>
</protein>
<accession>A0A1L7ANG5</accession>
<geneLocation type="plasmid" evidence="2 3">
    <name>1</name>
</geneLocation>
<dbReference type="InterPro" id="IPR014748">
    <property type="entry name" value="Enoyl-CoA_hydra_C"/>
</dbReference>
<evidence type="ECO:0000256" key="1">
    <source>
        <dbReference type="ARBA" id="ARBA00005254"/>
    </source>
</evidence>
<dbReference type="Proteomes" id="UP000185494">
    <property type="component" value="Chromosome 1"/>
</dbReference>
<dbReference type="PANTHER" id="PTHR42964">
    <property type="entry name" value="ENOYL-COA HYDRATASE"/>
    <property type="match status" value="1"/>
</dbReference>
<evidence type="ECO:0000313" key="2">
    <source>
        <dbReference type="EMBL" id="APT60313.1"/>
    </source>
</evidence>
<dbReference type="KEGG" id="rgi:RGI145_23580"/>
<dbReference type="EMBL" id="CP015585">
    <property type="protein sequence ID" value="APT60313.1"/>
    <property type="molecule type" value="Genomic_DNA"/>
</dbReference>
<dbReference type="GO" id="GO:0003824">
    <property type="term" value="F:catalytic activity"/>
    <property type="evidence" value="ECO:0007669"/>
    <property type="project" value="UniProtKB-ARBA"/>
</dbReference>
<dbReference type="InterPro" id="IPR051683">
    <property type="entry name" value="Enoyl-CoA_Hydratase/Isomerase"/>
</dbReference>
<organism evidence="2 3">
    <name type="scientific">Roseomonas gilardii</name>
    <dbReference type="NCBI Taxonomy" id="257708"/>
    <lineage>
        <taxon>Bacteria</taxon>
        <taxon>Pseudomonadati</taxon>
        <taxon>Pseudomonadota</taxon>
        <taxon>Alphaproteobacteria</taxon>
        <taxon>Acetobacterales</taxon>
        <taxon>Roseomonadaceae</taxon>
        <taxon>Roseomonas</taxon>
    </lineage>
</organism>
<gene>
    <name evidence="2" type="ORF">RGI145_23580</name>
</gene>
<sequence length="260" mass="26725">MTDVVSIARRGRVAEIRLMRPDQMNTLDLDLAKALPAALAEVAQDGAVRAVILSGEGRTFMAGGDLACFRADLEGAPATTKQLLDGFHTAIRLIATMSKPVIAAVQGPVAGGGIGLAFACDLVVAAADATFLSAYTKLGTSPDGGTTWTLTRLIGAKRALAFVLLNDRMSAEEARGLGLVNLVVPAAELASAANALAERIAAGSVGATAAAKRLVGLAGTGSLDAQLDAELTAFASAARTADFREGITAFFERRPTRFPD</sequence>
<dbReference type="AlphaFoldDB" id="A0A1L7ANG5"/>
<reference evidence="2 3" key="1">
    <citation type="submission" date="2016-05" db="EMBL/GenBank/DDBJ databases">
        <title>Complete Genome and Methylome Analysis of Psychrotrophic Bacterial Isolates from Antarctic Lake Untersee.</title>
        <authorList>
            <person name="Fomenkov A."/>
            <person name="Akimov V.N."/>
            <person name="Vasilyeva L.V."/>
            <person name="Andersen D."/>
            <person name="Vincze T."/>
            <person name="Roberts R.J."/>
        </authorList>
    </citation>
    <scope>NUCLEOTIDE SEQUENCE [LARGE SCALE GENOMIC DNA]</scope>
    <source>
        <strain evidence="2 3">U14-5</strain>
        <plasmid evidence="3">Plasmid 1</plasmid>
    </source>
</reference>
<evidence type="ECO:0000313" key="3">
    <source>
        <dbReference type="Proteomes" id="UP000185494"/>
    </source>
</evidence>
<dbReference type="PANTHER" id="PTHR42964:SF1">
    <property type="entry name" value="POLYKETIDE BIOSYNTHESIS ENOYL-COA HYDRATASE PKSH-RELATED"/>
    <property type="match status" value="1"/>
</dbReference>